<proteinExistence type="predicted"/>
<organism evidence="1 2">
    <name type="scientific">Synechocystis sp. (strain ATCC 27184 / PCC 6803 / Kazusa)</name>
    <dbReference type="NCBI Taxonomy" id="1111708"/>
    <lineage>
        <taxon>Bacteria</taxon>
        <taxon>Bacillati</taxon>
        <taxon>Cyanobacteriota</taxon>
        <taxon>Cyanophyceae</taxon>
        <taxon>Synechococcales</taxon>
        <taxon>Merismopediaceae</taxon>
        <taxon>Synechocystis</taxon>
    </lineage>
</organism>
<dbReference type="InParanoid" id="Q55954"/>
<dbReference type="KEGG" id="syn:sll0780"/>
<sequence>MQISIPDSILQSIRLSEQRIERELLKELALGLYEAATKCGVLAISGLSDTSSVTIGSTTIDEFVGFACINNESKQIRKPPSLLKLLGNFNHDNTFSSSLH</sequence>
<reference evidence="1 2" key="1">
    <citation type="journal article" date="1995" name="DNA Res.">
        <title>Sequence analysis of the genome of the unicellular cyanobacterium Synechocystis sp. strain PCC6803. I. Sequence features in the 1 Mb region from map positions 64% to 92% of the genome.</title>
        <authorList>
            <person name="Kaneko T."/>
            <person name="Tanaka A."/>
            <person name="Sato S."/>
            <person name="Kotani H."/>
            <person name="Sazuka T."/>
            <person name="Miyajima N."/>
            <person name="Sugiura M."/>
            <person name="Tabata S."/>
        </authorList>
    </citation>
    <scope>NUCLEOTIDE SEQUENCE [LARGE SCALE GENOMIC DNA]</scope>
    <source>
        <strain evidence="2">ATCC 27184 / PCC 6803 / Kazusa</strain>
    </source>
</reference>
<accession>Q55954</accession>
<dbReference type="STRING" id="1148.gene:10500226"/>
<evidence type="ECO:0000313" key="2">
    <source>
        <dbReference type="Proteomes" id="UP000001425"/>
    </source>
</evidence>
<dbReference type="PaxDb" id="1148-1001840"/>
<dbReference type="EMBL" id="BA000022">
    <property type="protein sequence ID" value="BAA10722.1"/>
    <property type="molecule type" value="Genomic_DNA"/>
</dbReference>
<keyword evidence="2" id="KW-1185">Reference proteome</keyword>
<dbReference type="PIR" id="S77030">
    <property type="entry name" value="S77030"/>
</dbReference>
<dbReference type="AlphaFoldDB" id="Q55954"/>
<reference evidence="1 2" key="2">
    <citation type="journal article" date="1996" name="DNA Res.">
        <title>Sequence analysis of the genome of the unicellular cyanobacterium Synechocystis sp. strain PCC6803. II. Sequence determination of the entire genome and assignment of potential protein-coding regions.</title>
        <authorList>
            <person name="Kaneko T."/>
            <person name="Sato S."/>
            <person name="Kotani H."/>
            <person name="Tanaka A."/>
            <person name="Asamizu E."/>
            <person name="Nakamura Y."/>
            <person name="Miyajima N."/>
            <person name="Hirosawa M."/>
            <person name="Sugiura M."/>
            <person name="Sasamoto S."/>
            <person name="Kimura T."/>
            <person name="Hosouchi T."/>
            <person name="Matsuno A."/>
            <person name="Muraki A."/>
            <person name="Nakazaki N."/>
            <person name="Naruo K."/>
            <person name="Okumura S."/>
            <person name="Shimpo S."/>
            <person name="Takeuchi C."/>
            <person name="Wada T."/>
            <person name="Watanabe A."/>
            <person name="Yamada M."/>
            <person name="Yasuda M."/>
            <person name="Tabata S."/>
        </authorList>
    </citation>
    <scope>NUCLEOTIDE SEQUENCE [LARGE SCALE GENOMIC DNA]</scope>
    <source>
        <strain evidence="2">ATCC 27184 / PCC 6803 / Kazusa</strain>
    </source>
</reference>
<evidence type="ECO:0000313" key="1">
    <source>
        <dbReference type="EMBL" id="BAA10722.1"/>
    </source>
</evidence>
<protein>
    <submittedName>
        <fullName evidence="1">Sll0780 protein</fullName>
    </submittedName>
</protein>
<dbReference type="EnsemblBacteria" id="BAA10722">
    <property type="protein sequence ID" value="BAA10722"/>
    <property type="gene ID" value="BAA10722"/>
</dbReference>
<gene>
    <name evidence="1" type="ordered locus">sll0780</name>
</gene>
<dbReference type="IntAct" id="Q55954">
    <property type="interactions" value="3"/>
</dbReference>
<name>Q55954_SYNY3</name>
<dbReference type="Proteomes" id="UP000001425">
    <property type="component" value="Chromosome"/>
</dbReference>